<keyword evidence="3" id="KW-0460">Magnesium</keyword>
<dbReference type="GO" id="GO:0071513">
    <property type="term" value="C:phosphopantothenoylcysteine decarboxylase complex"/>
    <property type="evidence" value="ECO:0007669"/>
    <property type="project" value="TreeGrafter"/>
</dbReference>
<keyword evidence="2 3" id="KW-0456">Lyase</keyword>
<dbReference type="RefSeq" id="WP_083344037.1">
    <property type="nucleotide sequence ID" value="NZ_LT629690.1"/>
</dbReference>
<dbReference type="EMBL" id="LT629690">
    <property type="protein sequence ID" value="SDE92373.1"/>
    <property type="molecule type" value="Genomic_DNA"/>
</dbReference>
<dbReference type="InterPro" id="IPR003382">
    <property type="entry name" value="Flavoprotein"/>
</dbReference>
<dbReference type="GO" id="GO:0010181">
    <property type="term" value="F:FMN binding"/>
    <property type="evidence" value="ECO:0007669"/>
    <property type="project" value="UniProtKB-UniRule"/>
</dbReference>
<dbReference type="GO" id="GO:0046872">
    <property type="term" value="F:metal ion binding"/>
    <property type="evidence" value="ECO:0007669"/>
    <property type="project" value="UniProtKB-KW"/>
</dbReference>
<evidence type="ECO:0000256" key="1">
    <source>
        <dbReference type="ARBA" id="ARBA00022793"/>
    </source>
</evidence>
<keyword evidence="3 4" id="KW-0436">Ligase</keyword>
<comment type="caution">
    <text evidence="3">Lacks conserved residue(s) required for the propagation of feature annotation.</text>
</comment>
<organism evidence="7 8">
    <name type="scientific">Terriglobus roseus</name>
    <dbReference type="NCBI Taxonomy" id="392734"/>
    <lineage>
        <taxon>Bacteria</taxon>
        <taxon>Pseudomonadati</taxon>
        <taxon>Acidobacteriota</taxon>
        <taxon>Terriglobia</taxon>
        <taxon>Terriglobales</taxon>
        <taxon>Acidobacteriaceae</taxon>
        <taxon>Terriglobus</taxon>
    </lineage>
</organism>
<evidence type="ECO:0000256" key="3">
    <source>
        <dbReference type="HAMAP-Rule" id="MF_02225"/>
    </source>
</evidence>
<feature type="region of interest" description="Phosphopantothenate--cysteine ligase" evidence="3">
    <location>
        <begin position="195"/>
        <end position="405"/>
    </location>
</feature>
<comment type="cofactor">
    <cofactor evidence="3">
        <name>FMN</name>
        <dbReference type="ChEBI" id="CHEBI:58210"/>
    </cofactor>
    <text evidence="3">Binds 1 FMN per subunit.</text>
</comment>
<dbReference type="SUPFAM" id="SSF52507">
    <property type="entry name" value="Homo-oligomeric flavin-containing Cys decarboxylases, HFCD"/>
    <property type="match status" value="1"/>
</dbReference>
<evidence type="ECO:0000313" key="8">
    <source>
        <dbReference type="Proteomes" id="UP000182427"/>
    </source>
</evidence>
<comment type="similarity">
    <text evidence="3 4">In the N-terminal section; belongs to the HFCD (homo-oligomeric flavin containing Cys decarboxylase) superfamily.</text>
</comment>
<dbReference type="Gene3D" id="3.40.50.10300">
    <property type="entry name" value="CoaB-like"/>
    <property type="match status" value="1"/>
</dbReference>
<feature type="binding site" evidence="3">
    <location>
        <position position="327"/>
    </location>
    <ligand>
        <name>CTP</name>
        <dbReference type="ChEBI" id="CHEBI:37563"/>
    </ligand>
</feature>
<feature type="domain" description="DNA/pantothenate metabolism flavoprotein C-terminal" evidence="6">
    <location>
        <begin position="190"/>
        <end position="396"/>
    </location>
</feature>
<feature type="binding site" evidence="3">
    <location>
        <position position="283"/>
    </location>
    <ligand>
        <name>CTP</name>
        <dbReference type="ChEBI" id="CHEBI:37563"/>
    </ligand>
</feature>
<feature type="region of interest" description="Phosphopantothenoylcysteine decarboxylase" evidence="3">
    <location>
        <begin position="1"/>
        <end position="194"/>
    </location>
</feature>
<name>A0A1G7GWD7_9BACT</name>
<dbReference type="UniPathway" id="UPA00241">
    <property type="reaction ID" value="UER00353"/>
</dbReference>
<dbReference type="OrthoDB" id="9802554at2"/>
<evidence type="ECO:0000256" key="2">
    <source>
        <dbReference type="ARBA" id="ARBA00023239"/>
    </source>
</evidence>
<evidence type="ECO:0000259" key="6">
    <source>
        <dbReference type="Pfam" id="PF04127"/>
    </source>
</evidence>
<protein>
    <recommendedName>
        <fullName evidence="3">Coenzyme A biosynthesis bifunctional protein CoaBC</fullName>
    </recommendedName>
    <alternativeName>
        <fullName evidence="3">DNA/pantothenate metabolism flavoprotein</fullName>
    </alternativeName>
    <alternativeName>
        <fullName evidence="3">Phosphopantothenoylcysteine synthetase/decarboxylase</fullName>
        <shortName evidence="3">PPCS-PPCDC</shortName>
    </alternativeName>
    <domain>
        <recommendedName>
            <fullName evidence="3">Phosphopantothenoylcysteine decarboxylase</fullName>
            <shortName evidence="3">PPC decarboxylase</shortName>
            <shortName evidence="3">PPC-DC</shortName>
            <ecNumber evidence="3">4.1.1.36</ecNumber>
        </recommendedName>
        <alternativeName>
            <fullName evidence="3">CoaC</fullName>
        </alternativeName>
    </domain>
    <domain>
        <recommendedName>
            <fullName evidence="3">Phosphopantothenate--cysteine ligase</fullName>
            <ecNumber evidence="3">6.3.2.5</ecNumber>
        </recommendedName>
        <alternativeName>
            <fullName evidence="3">CoaB</fullName>
        </alternativeName>
        <alternativeName>
            <fullName evidence="3">Phosphopantothenoylcysteine synthetase</fullName>
            <shortName evidence="3">PPC synthetase</shortName>
            <shortName evidence="3">PPC-S</shortName>
        </alternativeName>
    </domain>
</protein>
<dbReference type="EC" id="4.1.1.36" evidence="3"/>
<comment type="pathway">
    <text evidence="3 4">Cofactor biosynthesis; coenzyme A biosynthesis; CoA from (R)-pantothenate: step 2/5.</text>
</comment>
<comment type="similarity">
    <text evidence="3 4">In the C-terminal section; belongs to the PPC synthetase family.</text>
</comment>
<dbReference type="SUPFAM" id="SSF102645">
    <property type="entry name" value="CoaB-like"/>
    <property type="match status" value="1"/>
</dbReference>
<dbReference type="PANTHER" id="PTHR14359">
    <property type="entry name" value="HOMO-OLIGOMERIC FLAVIN CONTAINING CYS DECARBOXYLASE FAMILY"/>
    <property type="match status" value="1"/>
</dbReference>
<dbReference type="InterPro" id="IPR005252">
    <property type="entry name" value="CoaBC"/>
</dbReference>
<feature type="binding site" evidence="3">
    <location>
        <position position="341"/>
    </location>
    <ligand>
        <name>CTP</name>
        <dbReference type="ChEBI" id="CHEBI:37563"/>
    </ligand>
</feature>
<comment type="cofactor">
    <cofactor evidence="3">
        <name>Mg(2+)</name>
        <dbReference type="ChEBI" id="CHEBI:18420"/>
    </cofactor>
</comment>
<dbReference type="HAMAP" id="MF_02225">
    <property type="entry name" value="CoaBC"/>
    <property type="match status" value="1"/>
</dbReference>
<comment type="pathway">
    <text evidence="3 4">Cofactor biosynthesis; coenzyme A biosynthesis; CoA from (R)-pantothenate: step 3/5.</text>
</comment>
<dbReference type="GO" id="GO:0015941">
    <property type="term" value="P:pantothenate catabolic process"/>
    <property type="evidence" value="ECO:0007669"/>
    <property type="project" value="InterPro"/>
</dbReference>
<evidence type="ECO:0000259" key="5">
    <source>
        <dbReference type="Pfam" id="PF02441"/>
    </source>
</evidence>
<dbReference type="Pfam" id="PF02441">
    <property type="entry name" value="Flavoprotein"/>
    <property type="match status" value="1"/>
</dbReference>
<comment type="catalytic activity">
    <reaction evidence="3 4">
        <text>N-[(R)-4-phosphopantothenoyl]-L-cysteine + H(+) = (R)-4'-phosphopantetheine + CO2</text>
        <dbReference type="Rhea" id="RHEA:16793"/>
        <dbReference type="ChEBI" id="CHEBI:15378"/>
        <dbReference type="ChEBI" id="CHEBI:16526"/>
        <dbReference type="ChEBI" id="CHEBI:59458"/>
        <dbReference type="ChEBI" id="CHEBI:61723"/>
        <dbReference type="EC" id="4.1.1.36"/>
    </reaction>
</comment>
<keyword evidence="3" id="KW-0479">Metal-binding</keyword>
<comment type="catalytic activity">
    <reaction evidence="3 4">
        <text>(R)-4'-phosphopantothenate + L-cysteine + CTP = N-[(R)-4-phosphopantothenoyl]-L-cysteine + CMP + diphosphate + H(+)</text>
        <dbReference type="Rhea" id="RHEA:19397"/>
        <dbReference type="ChEBI" id="CHEBI:10986"/>
        <dbReference type="ChEBI" id="CHEBI:15378"/>
        <dbReference type="ChEBI" id="CHEBI:33019"/>
        <dbReference type="ChEBI" id="CHEBI:35235"/>
        <dbReference type="ChEBI" id="CHEBI:37563"/>
        <dbReference type="ChEBI" id="CHEBI:59458"/>
        <dbReference type="ChEBI" id="CHEBI:60377"/>
        <dbReference type="EC" id="6.3.2.5"/>
    </reaction>
</comment>
<evidence type="ECO:0000313" key="7">
    <source>
        <dbReference type="EMBL" id="SDE92373.1"/>
    </source>
</evidence>
<dbReference type="InterPro" id="IPR036551">
    <property type="entry name" value="Flavin_trans-like"/>
</dbReference>
<accession>A0A1G7GWD7</accession>
<sequence>MKVILGVCGGIAAYKSAELLRELQRRGATVQVAMTENAERFITPLTFAALSGSKVMTSLWQTSHNDNSTGDGEAFDIEHIQVTQDADVLVVAPATANMLAKMAHGFADDFLSAAALAATIPIVVAPAMNRHMWDHPATQANLEMLRQRGVHIVEPGSGELACGMVGAGRLAEPSVIADRVFAVIKRTQDLVGETILITAGGTREPIDPVRFIGNRSSGKMGVALAEAALDRGAKVILVGASMAVPAPPRCESIRVTTAQEMEAAVLKLLSEASIVIMAAAVSDYRVVSPAPEKLKKKASLELTLEPTRDILRQIAEQRQEGTIVVGFAAETENLLEEGRRKLHAKGADLIVANDVSQANSGFESDVNEGVLISRDAEEVVPRSSKREMADRILDWARSAARARTI</sequence>
<evidence type="ECO:0000256" key="4">
    <source>
        <dbReference type="RuleBase" id="RU364078"/>
    </source>
</evidence>
<dbReference type="GO" id="GO:0004632">
    <property type="term" value="F:phosphopantothenate--cysteine ligase activity"/>
    <property type="evidence" value="ECO:0007669"/>
    <property type="project" value="UniProtKB-UniRule"/>
</dbReference>
<keyword evidence="3 4" id="KW-0288">FMN</keyword>
<proteinExistence type="inferred from homology"/>
<dbReference type="GO" id="GO:0004633">
    <property type="term" value="F:phosphopantothenoylcysteine decarboxylase activity"/>
    <property type="evidence" value="ECO:0007669"/>
    <property type="project" value="UniProtKB-UniRule"/>
</dbReference>
<gene>
    <name evidence="3" type="primary">coaBC</name>
    <name evidence="7" type="ORF">SAMN05444167_0826</name>
</gene>
<keyword evidence="3" id="KW-0511">Multifunctional enzyme</keyword>
<feature type="binding site" evidence="3">
    <location>
        <position position="345"/>
    </location>
    <ligand>
        <name>CTP</name>
        <dbReference type="ChEBI" id="CHEBI:37563"/>
    </ligand>
</feature>
<dbReference type="InterPro" id="IPR035929">
    <property type="entry name" value="CoaB-like_sf"/>
</dbReference>
<feature type="active site" description="Proton donor" evidence="3">
    <location>
        <position position="162"/>
    </location>
</feature>
<dbReference type="InterPro" id="IPR007085">
    <property type="entry name" value="DNA/pantothenate-metab_flavo_C"/>
</dbReference>
<comment type="function">
    <text evidence="4">Catalyzes two steps in the biosynthesis of coenzyme A. In the first step cysteine is conjugated to 4'-phosphopantothenate to form 4-phosphopantothenoylcysteine, in the latter compound is decarboxylated to form 4'-phosphopantotheine.</text>
</comment>
<comment type="function">
    <text evidence="3">Catalyzes two sequential steps in the biosynthesis of coenzyme A. In the first step cysteine is conjugated to 4'-phosphopantothenate to form 4-phosphopantothenoylcysteine. In the second step the latter compound is decarboxylated to form 4'-phosphopantotheine.</text>
</comment>
<reference evidence="7 8" key="1">
    <citation type="submission" date="2016-10" db="EMBL/GenBank/DDBJ databases">
        <authorList>
            <person name="de Groot N.N."/>
        </authorList>
    </citation>
    <scope>NUCLEOTIDE SEQUENCE [LARGE SCALE GENOMIC DNA]</scope>
    <source>
        <strain evidence="7 8">GAS232</strain>
    </source>
</reference>
<dbReference type="Pfam" id="PF04127">
    <property type="entry name" value="DFP"/>
    <property type="match status" value="1"/>
</dbReference>
<dbReference type="AlphaFoldDB" id="A0A1G7GWD7"/>
<dbReference type="Gene3D" id="3.40.50.1950">
    <property type="entry name" value="Flavin prenyltransferase-like"/>
    <property type="match status" value="1"/>
</dbReference>
<dbReference type="PANTHER" id="PTHR14359:SF6">
    <property type="entry name" value="PHOSPHOPANTOTHENOYLCYSTEINE DECARBOXYLASE"/>
    <property type="match status" value="1"/>
</dbReference>
<dbReference type="GO" id="GO:0015937">
    <property type="term" value="P:coenzyme A biosynthetic process"/>
    <property type="evidence" value="ECO:0007669"/>
    <property type="project" value="UniProtKB-UniRule"/>
</dbReference>
<dbReference type="Proteomes" id="UP000182427">
    <property type="component" value="Chromosome I"/>
</dbReference>
<feature type="domain" description="Flavoprotein" evidence="5">
    <location>
        <begin position="1"/>
        <end position="182"/>
    </location>
</feature>
<feature type="binding site" evidence="3">
    <location>
        <position position="293"/>
    </location>
    <ligand>
        <name>CTP</name>
        <dbReference type="ChEBI" id="CHEBI:37563"/>
    </ligand>
</feature>
<dbReference type="EC" id="6.3.2.5" evidence="3"/>
<dbReference type="NCBIfam" id="TIGR00521">
    <property type="entry name" value="coaBC_dfp"/>
    <property type="match status" value="1"/>
</dbReference>
<keyword evidence="8" id="KW-1185">Reference proteome</keyword>
<keyword evidence="3 4" id="KW-0285">Flavoprotein</keyword>
<keyword evidence="1 3" id="KW-0210">Decarboxylase</keyword>